<evidence type="ECO:0000313" key="2">
    <source>
        <dbReference type="Proteomes" id="UP000030680"/>
    </source>
</evidence>
<protein>
    <submittedName>
        <fullName evidence="1">Uncharacterized protein</fullName>
    </submittedName>
</protein>
<dbReference type="AlphaFoldDB" id="M2W3P9"/>
<evidence type="ECO:0000313" key="1">
    <source>
        <dbReference type="EMBL" id="EME30331.1"/>
    </source>
</evidence>
<dbReference type="Proteomes" id="UP000030680">
    <property type="component" value="Unassembled WGS sequence"/>
</dbReference>
<dbReference type="OrthoDB" id="10427957at2759"/>
<name>M2W3P9_GALSU</name>
<dbReference type="KEGG" id="gsl:Gasu_22400"/>
<organism evidence="1 2">
    <name type="scientific">Galdieria sulphuraria</name>
    <name type="common">Red alga</name>
    <dbReference type="NCBI Taxonomy" id="130081"/>
    <lineage>
        <taxon>Eukaryota</taxon>
        <taxon>Rhodophyta</taxon>
        <taxon>Bangiophyceae</taxon>
        <taxon>Galdieriales</taxon>
        <taxon>Galdieriaceae</taxon>
        <taxon>Galdieria</taxon>
    </lineage>
</organism>
<gene>
    <name evidence="1" type="ORF">Gasu_22400</name>
</gene>
<dbReference type="EMBL" id="KB454500">
    <property type="protein sequence ID" value="EME30331.1"/>
    <property type="molecule type" value="Genomic_DNA"/>
</dbReference>
<reference evidence="2" key="1">
    <citation type="journal article" date="2013" name="Science">
        <title>Gene transfer from bacteria and archaea facilitated evolution of an extremophilic eukaryote.</title>
        <authorList>
            <person name="Schonknecht G."/>
            <person name="Chen W.H."/>
            <person name="Ternes C.M."/>
            <person name="Barbier G.G."/>
            <person name="Shrestha R.P."/>
            <person name="Stanke M."/>
            <person name="Brautigam A."/>
            <person name="Baker B.J."/>
            <person name="Banfield J.F."/>
            <person name="Garavito R.M."/>
            <person name="Carr K."/>
            <person name="Wilkerson C."/>
            <person name="Rensing S.A."/>
            <person name="Gagneul D."/>
            <person name="Dickenson N.E."/>
            <person name="Oesterhelt C."/>
            <person name="Lercher M.J."/>
            <person name="Weber A.P."/>
        </authorList>
    </citation>
    <scope>NUCLEOTIDE SEQUENCE [LARGE SCALE GENOMIC DNA]</scope>
    <source>
        <strain evidence="2">074W</strain>
    </source>
</reference>
<proteinExistence type="predicted"/>
<dbReference type="Gramene" id="EME30331">
    <property type="protein sequence ID" value="EME30331"/>
    <property type="gene ID" value="Gasu_22400"/>
</dbReference>
<sequence>MTEKENNLGIFHCLNQQAMQTFQFPERLCYSLSDSDLERLLEQSLDFWDDKKVLNDIGLFPIPEEEEEEPLQHYLKAVAVPRRNSIFKEDTNIIGTVWSRVQKSA</sequence>
<dbReference type="GeneID" id="17089065"/>
<dbReference type="RefSeq" id="XP_005706851.1">
    <property type="nucleotide sequence ID" value="XM_005706794.1"/>
</dbReference>
<keyword evidence="2" id="KW-1185">Reference proteome</keyword>
<accession>M2W3P9</accession>